<dbReference type="SUPFAM" id="SSF53335">
    <property type="entry name" value="S-adenosyl-L-methionine-dependent methyltransferases"/>
    <property type="match status" value="1"/>
</dbReference>
<feature type="domain" description="Pyrrolo-quinoline quinone repeat" evidence="4">
    <location>
        <begin position="757"/>
        <end position="921"/>
    </location>
</feature>
<feature type="domain" description="Methyltransferase type 11" evidence="3">
    <location>
        <begin position="461"/>
        <end position="555"/>
    </location>
</feature>
<organism evidence="5 6">
    <name type="scientific">Gimesia aquarii</name>
    <dbReference type="NCBI Taxonomy" id="2527964"/>
    <lineage>
        <taxon>Bacteria</taxon>
        <taxon>Pseudomonadati</taxon>
        <taxon>Planctomycetota</taxon>
        <taxon>Planctomycetia</taxon>
        <taxon>Planctomycetales</taxon>
        <taxon>Planctomycetaceae</taxon>
        <taxon>Gimesia</taxon>
    </lineage>
</organism>
<accession>A0A517W0B1</accession>
<evidence type="ECO:0000256" key="1">
    <source>
        <dbReference type="SAM" id="MobiDB-lite"/>
    </source>
</evidence>
<evidence type="ECO:0000259" key="3">
    <source>
        <dbReference type="Pfam" id="PF08241"/>
    </source>
</evidence>
<dbReference type="PANTHER" id="PTHR34512">
    <property type="entry name" value="CELL SURFACE PROTEIN"/>
    <property type="match status" value="1"/>
</dbReference>
<dbReference type="Gene3D" id="2.130.10.10">
    <property type="entry name" value="YVTN repeat-like/Quinoprotein amine dehydrogenase"/>
    <property type="match status" value="2"/>
</dbReference>
<dbReference type="InterPro" id="IPR011047">
    <property type="entry name" value="Quinoprotein_ADH-like_sf"/>
</dbReference>
<dbReference type="EMBL" id="CP037920">
    <property type="protein sequence ID" value="QDT98688.1"/>
    <property type="molecule type" value="Genomic_DNA"/>
</dbReference>
<keyword evidence="2" id="KW-0732">Signal</keyword>
<dbReference type="Pfam" id="PF13360">
    <property type="entry name" value="PQQ_2"/>
    <property type="match status" value="2"/>
</dbReference>
<dbReference type="InterPro" id="IPR002372">
    <property type="entry name" value="PQQ_rpt_dom"/>
</dbReference>
<dbReference type="Gene3D" id="3.40.50.150">
    <property type="entry name" value="Vaccinia Virus protein VP39"/>
    <property type="match status" value="1"/>
</dbReference>
<evidence type="ECO:0000256" key="2">
    <source>
        <dbReference type="SAM" id="SignalP"/>
    </source>
</evidence>
<feature type="signal peptide" evidence="2">
    <location>
        <begin position="1"/>
        <end position="22"/>
    </location>
</feature>
<dbReference type="InterPro" id="IPR018391">
    <property type="entry name" value="PQQ_b-propeller_rpt"/>
</dbReference>
<dbReference type="Proteomes" id="UP000318704">
    <property type="component" value="Chromosome"/>
</dbReference>
<dbReference type="SUPFAM" id="SSF50998">
    <property type="entry name" value="Quinoprotein alcohol dehydrogenase-like"/>
    <property type="match status" value="3"/>
</dbReference>
<dbReference type="RefSeq" id="WP_144987558.1">
    <property type="nucleotide sequence ID" value="NZ_CP037920.1"/>
</dbReference>
<dbReference type="Pfam" id="PF08241">
    <property type="entry name" value="Methyltransf_11"/>
    <property type="match status" value="1"/>
</dbReference>
<dbReference type="KEGG" id="gaw:V144x_41950"/>
<evidence type="ECO:0000259" key="4">
    <source>
        <dbReference type="Pfam" id="PF13360"/>
    </source>
</evidence>
<reference evidence="5 6" key="1">
    <citation type="submission" date="2019-03" db="EMBL/GenBank/DDBJ databases">
        <title>Deep-cultivation of Planctomycetes and their phenomic and genomic characterization uncovers novel biology.</title>
        <authorList>
            <person name="Wiegand S."/>
            <person name="Jogler M."/>
            <person name="Boedeker C."/>
            <person name="Pinto D."/>
            <person name="Vollmers J."/>
            <person name="Rivas-Marin E."/>
            <person name="Kohn T."/>
            <person name="Peeters S.H."/>
            <person name="Heuer A."/>
            <person name="Rast P."/>
            <person name="Oberbeckmann S."/>
            <person name="Bunk B."/>
            <person name="Jeske O."/>
            <person name="Meyerdierks A."/>
            <person name="Storesund J.E."/>
            <person name="Kallscheuer N."/>
            <person name="Luecker S."/>
            <person name="Lage O.M."/>
            <person name="Pohl T."/>
            <person name="Merkel B.J."/>
            <person name="Hornburger P."/>
            <person name="Mueller R.-W."/>
            <person name="Bruemmer F."/>
            <person name="Labrenz M."/>
            <person name="Spormann A.M."/>
            <person name="Op den Camp H."/>
            <person name="Overmann J."/>
            <person name="Amann R."/>
            <person name="Jetten M.S.M."/>
            <person name="Mascher T."/>
            <person name="Medema M.H."/>
            <person name="Devos D.P."/>
            <person name="Kaster A.-K."/>
            <person name="Ovreas L."/>
            <person name="Rohde M."/>
            <person name="Galperin M.Y."/>
            <person name="Jogler C."/>
        </authorList>
    </citation>
    <scope>NUCLEOTIDE SEQUENCE [LARGE SCALE GENOMIC DNA]</scope>
    <source>
        <strain evidence="5 6">V144</strain>
    </source>
</reference>
<dbReference type="SMART" id="SM00564">
    <property type="entry name" value="PQQ"/>
    <property type="match status" value="6"/>
</dbReference>
<dbReference type="InterPro" id="IPR015943">
    <property type="entry name" value="WD40/YVTN_repeat-like_dom_sf"/>
</dbReference>
<evidence type="ECO:0000313" key="6">
    <source>
        <dbReference type="Proteomes" id="UP000318704"/>
    </source>
</evidence>
<gene>
    <name evidence="5" type="ORF">V144x_41950</name>
</gene>
<dbReference type="InterPro" id="IPR013216">
    <property type="entry name" value="Methyltransf_11"/>
</dbReference>
<dbReference type="GO" id="GO:0008757">
    <property type="term" value="F:S-adenosylmethionine-dependent methyltransferase activity"/>
    <property type="evidence" value="ECO:0007669"/>
    <property type="project" value="InterPro"/>
</dbReference>
<feature type="domain" description="Pyrrolo-quinoline quinone repeat" evidence="4">
    <location>
        <begin position="78"/>
        <end position="257"/>
    </location>
</feature>
<feature type="region of interest" description="Disordered" evidence="1">
    <location>
        <begin position="802"/>
        <end position="823"/>
    </location>
</feature>
<evidence type="ECO:0000313" key="5">
    <source>
        <dbReference type="EMBL" id="QDT98688.1"/>
    </source>
</evidence>
<sequence length="1007" mass="111184" precursor="true">MRFLTVIAFLFALGFSSETTVADWPQFRGNAARTGYTREPLPNRLELKWTFRVQHAPTPAWPTHTRIKFDEVFQPIIVQQTVLFGSSTDDQLYALDLETGELKWKFFTEGPIRFAPAAWKDRIFVASDDGNLYALAIKDGSLLWKRQGGPKKKYIMGNDRLISHWPARGGPAVVGDQVYFAAGVWPSDGVYLYALNAETGEVIWSNRDSGQLVMDQPHGGARAKSGVSSQGYLAASQDQIFMPTGRAVPAAFERTSGKFQYFHMQKNQQRGGSEVILADQFFCNAGCLFDQSTGQLTQQTGTGPMAATDGGILRGSGQSLLYSAWTDTQTRDRKGKPITIKQLQEKRVIPLNYTITDVIIAGVDAYCGSHNKVTAVDFSRQANTWWSHEIEGTVRGLAASDECLVASTDQGVICCFGNGGAQETDNTSPSPTPKPVASPKEYQAAAKEILDKTNRKTGICVDLGAENAQLALELARLSDLQIYVVMQDAKQAAQARKLLSNAGVYGSRVAVHVADPKRTPYSKNFANLVISSSSLDKTIGSKLLQEARRIQRPYGGQFCRGALGKIQVETKSELKGAGSWTHQYSNATNTVNSDDEIVKGPLKMYWYRDMDFQIPNRHGQGPAPLVNQGVMVVGGLHGLCGLDAYNGHTVWRYQLKNNLTEMNGIHHDVGTAEVGSNFCLGGDYVFVKQDTFCHQIDLKTGKLIRKISTPVSQDNPNQNWGYISYHDGIVYGTVSNDAHYTSPRYKNLKLRNESVLFFAIDAKTGNILWTYQPEYSIRNNAITIGDNSVYLIDREIAKADHIKESRRNGRPNPASAEDEKRKGKLKAFHAKEGTDLWKADQDIFGTQLAVSEENQTLLMFYQGIRHSFFKLPSEVGGRIAAIDTKTGKRIWDIKAKYQSHPVINGDKIYAQGGAWDLKTGKSIDFKFDRSYGCGQISASKHLMVFRSATLGYVDLTRKAGVENFGGIRLGCYINAIPAGGLVLVPDGSSQCNCSYQMQAWFALEGSE</sequence>
<dbReference type="InterPro" id="IPR029063">
    <property type="entry name" value="SAM-dependent_MTases_sf"/>
</dbReference>
<feature type="chain" id="PRO_5021946463" evidence="2">
    <location>
        <begin position="23"/>
        <end position="1007"/>
    </location>
</feature>
<dbReference type="AlphaFoldDB" id="A0A517W0B1"/>
<proteinExistence type="predicted"/>
<name>A0A517W0B1_9PLAN</name>
<dbReference type="PANTHER" id="PTHR34512:SF30">
    <property type="entry name" value="OUTER MEMBRANE PROTEIN ASSEMBLY FACTOR BAMB"/>
    <property type="match status" value="1"/>
</dbReference>
<protein>
    <submittedName>
        <fullName evidence="5">Outer membrane biogenesis protein BamB</fullName>
    </submittedName>
</protein>